<evidence type="ECO:0000256" key="1">
    <source>
        <dbReference type="SAM" id="MobiDB-lite"/>
    </source>
</evidence>
<gene>
    <name evidence="2" type="ORF">KIN20_011302</name>
</gene>
<organism evidence="2 3">
    <name type="scientific">Parelaphostrongylus tenuis</name>
    <name type="common">Meningeal worm</name>
    <dbReference type="NCBI Taxonomy" id="148309"/>
    <lineage>
        <taxon>Eukaryota</taxon>
        <taxon>Metazoa</taxon>
        <taxon>Ecdysozoa</taxon>
        <taxon>Nematoda</taxon>
        <taxon>Chromadorea</taxon>
        <taxon>Rhabditida</taxon>
        <taxon>Rhabditina</taxon>
        <taxon>Rhabditomorpha</taxon>
        <taxon>Strongyloidea</taxon>
        <taxon>Metastrongylidae</taxon>
        <taxon>Parelaphostrongylus</taxon>
    </lineage>
</organism>
<dbReference type="Proteomes" id="UP001196413">
    <property type="component" value="Unassembled WGS sequence"/>
</dbReference>
<feature type="compositionally biased region" description="Basic and acidic residues" evidence="1">
    <location>
        <begin position="1"/>
        <end position="15"/>
    </location>
</feature>
<evidence type="ECO:0000313" key="2">
    <source>
        <dbReference type="EMBL" id="KAJ1354381.1"/>
    </source>
</evidence>
<sequence>MDRHSHSQYLERETNENGADVRTTKKYWPSRSKYWNGGILRRLTKSAGGNEDEERSTFWHRDADDALHDYRKTAQRRLLVNPCKEELMILGSVSIRLECATKGRDV</sequence>
<proteinExistence type="predicted"/>
<dbReference type="AlphaFoldDB" id="A0AAD5MRX4"/>
<comment type="caution">
    <text evidence="2">The sequence shown here is derived from an EMBL/GenBank/DDBJ whole genome shotgun (WGS) entry which is preliminary data.</text>
</comment>
<evidence type="ECO:0000313" key="3">
    <source>
        <dbReference type="Proteomes" id="UP001196413"/>
    </source>
</evidence>
<protein>
    <submittedName>
        <fullName evidence="2">Uncharacterized protein</fullName>
    </submittedName>
</protein>
<reference evidence="2" key="1">
    <citation type="submission" date="2021-06" db="EMBL/GenBank/DDBJ databases">
        <title>Parelaphostrongylus tenuis whole genome reference sequence.</title>
        <authorList>
            <person name="Garwood T.J."/>
            <person name="Larsen P.A."/>
            <person name="Fountain-Jones N.M."/>
            <person name="Garbe J.R."/>
            <person name="Macchietto M.G."/>
            <person name="Kania S.A."/>
            <person name="Gerhold R.W."/>
            <person name="Richards J.E."/>
            <person name="Wolf T.M."/>
        </authorList>
    </citation>
    <scope>NUCLEOTIDE SEQUENCE</scope>
    <source>
        <strain evidence="2">MNPRO001-30</strain>
        <tissue evidence="2">Meninges</tissue>
    </source>
</reference>
<keyword evidence="3" id="KW-1185">Reference proteome</keyword>
<accession>A0AAD5MRX4</accession>
<name>A0AAD5MRX4_PARTN</name>
<dbReference type="EMBL" id="JAHQIW010002051">
    <property type="protein sequence ID" value="KAJ1354381.1"/>
    <property type="molecule type" value="Genomic_DNA"/>
</dbReference>
<feature type="region of interest" description="Disordered" evidence="1">
    <location>
        <begin position="1"/>
        <end position="23"/>
    </location>
</feature>